<accession>A0ABN2U6S2</accession>
<comment type="caution">
    <text evidence="1">The sequence shown here is derived from an EMBL/GenBank/DDBJ whole genome shotgun (WGS) entry which is preliminary data.</text>
</comment>
<dbReference type="InterPro" id="IPR005502">
    <property type="entry name" value="Ribosyl_crysJ1"/>
</dbReference>
<dbReference type="Pfam" id="PF03747">
    <property type="entry name" value="ADP_ribosyl_GH"/>
    <property type="match status" value="1"/>
</dbReference>
<name>A0ABN2U6S2_9MICC</name>
<gene>
    <name evidence="1" type="ORF">GCM10009720_07570</name>
</gene>
<keyword evidence="2" id="KW-1185">Reference proteome</keyword>
<dbReference type="Gene3D" id="1.10.4080.10">
    <property type="entry name" value="ADP-ribosylation/Crystallin J1"/>
    <property type="match status" value="1"/>
</dbReference>
<dbReference type="Proteomes" id="UP001501461">
    <property type="component" value="Unassembled WGS sequence"/>
</dbReference>
<evidence type="ECO:0000313" key="1">
    <source>
        <dbReference type="EMBL" id="GAA2030101.1"/>
    </source>
</evidence>
<dbReference type="InterPro" id="IPR036705">
    <property type="entry name" value="Ribosyl_crysJ1_sf"/>
</dbReference>
<organism evidence="1 2">
    <name type="scientific">Yaniella flava</name>
    <dbReference type="NCBI Taxonomy" id="287930"/>
    <lineage>
        <taxon>Bacteria</taxon>
        <taxon>Bacillati</taxon>
        <taxon>Actinomycetota</taxon>
        <taxon>Actinomycetes</taxon>
        <taxon>Micrococcales</taxon>
        <taxon>Micrococcaceae</taxon>
        <taxon>Yaniella</taxon>
    </lineage>
</organism>
<sequence>MGRDKVMAMDNFSSRIAGVFYGGARAEAAALDPEGTKCSTGTQLGLYVADGLLEVLEWASDGQAADPPAAVWLALLRWYKNRYGAFAQGVPAPLDRWIDAHPVASGVVDDATKAGLEESDMGTPRTPHGADSVGADALVRSAPLGMIPQVDAQWVAKMSHQVAVLTHGSWHAPAAYSLLVHHIIAGKTLLSAVTDVLAWLTDHDGVELAELIRTTLAGSVNTPMTGHEVLAAAIRAVADALEQPVAPEQLYAAAVTNAVNFGGNTRATALVAGQLIGGLLGESGTNTPTHLDQFNVLTEVIERWLKLTS</sequence>
<dbReference type="EMBL" id="BAAAMN010000013">
    <property type="protein sequence ID" value="GAA2030101.1"/>
    <property type="molecule type" value="Genomic_DNA"/>
</dbReference>
<protein>
    <recommendedName>
        <fullName evidence="3">ADP-ribosylglycohydrolase</fullName>
    </recommendedName>
</protein>
<evidence type="ECO:0008006" key="3">
    <source>
        <dbReference type="Google" id="ProtNLM"/>
    </source>
</evidence>
<proteinExistence type="predicted"/>
<dbReference type="SUPFAM" id="SSF101478">
    <property type="entry name" value="ADP-ribosylglycohydrolase"/>
    <property type="match status" value="1"/>
</dbReference>
<reference evidence="1 2" key="1">
    <citation type="journal article" date="2019" name="Int. J. Syst. Evol. Microbiol.">
        <title>The Global Catalogue of Microorganisms (GCM) 10K type strain sequencing project: providing services to taxonomists for standard genome sequencing and annotation.</title>
        <authorList>
            <consortium name="The Broad Institute Genomics Platform"/>
            <consortium name="The Broad Institute Genome Sequencing Center for Infectious Disease"/>
            <person name="Wu L."/>
            <person name="Ma J."/>
        </authorList>
    </citation>
    <scope>NUCLEOTIDE SEQUENCE [LARGE SCALE GENOMIC DNA]</scope>
    <source>
        <strain evidence="1 2">JCM 13595</strain>
    </source>
</reference>
<evidence type="ECO:0000313" key="2">
    <source>
        <dbReference type="Proteomes" id="UP001501461"/>
    </source>
</evidence>